<protein>
    <submittedName>
        <fullName evidence="4">Putative tlr4 regulator and mir-interacting msap</fullName>
    </submittedName>
</protein>
<dbReference type="PANTHER" id="PTHR13341">
    <property type="entry name" value="MIR-INTERACTING SAPOSIN-LIKE PROTEIN"/>
    <property type="match status" value="1"/>
</dbReference>
<evidence type="ECO:0000259" key="3">
    <source>
        <dbReference type="Pfam" id="PF11938"/>
    </source>
</evidence>
<feature type="chain" id="PRO_5027097443" evidence="2">
    <location>
        <begin position="20"/>
        <end position="186"/>
    </location>
</feature>
<evidence type="ECO:0000313" key="4">
    <source>
        <dbReference type="EMBL" id="NOV50126.1"/>
    </source>
</evidence>
<evidence type="ECO:0000256" key="1">
    <source>
        <dbReference type="ARBA" id="ARBA00007285"/>
    </source>
</evidence>
<dbReference type="InterPro" id="IPR021852">
    <property type="entry name" value="DUF3456"/>
</dbReference>
<evidence type="ECO:0000256" key="2">
    <source>
        <dbReference type="SAM" id="SignalP"/>
    </source>
</evidence>
<dbReference type="PANTHER" id="PTHR13341:SF2">
    <property type="entry name" value="PROTEIN SEELE"/>
    <property type="match status" value="1"/>
</dbReference>
<accession>A0A6M2DUU9</accession>
<dbReference type="GO" id="GO:0005783">
    <property type="term" value="C:endoplasmic reticulum"/>
    <property type="evidence" value="ECO:0007669"/>
    <property type="project" value="TreeGrafter"/>
</dbReference>
<comment type="similarity">
    <text evidence="1">Belongs to the canopy family.</text>
</comment>
<sequence>MKNFLILVLLCTMKTIVESQIDINELKCLICQVTIDELLDDIGSVDPNKKVNVGNFRLDGSGNANSQKIPYTKSEVYLSDLLDSVCDKMDDYVRAVTKKTQQLTLLRIVSKDGKMNSKMSDVDVIQDGDLNKSLKYYCEGILGENEDEIVKVLLQDTENLHYKVCNELTSLCDEDKMDNEILHGEL</sequence>
<feature type="signal peptide" evidence="2">
    <location>
        <begin position="1"/>
        <end position="19"/>
    </location>
</feature>
<dbReference type="AlphaFoldDB" id="A0A6M2DUU9"/>
<keyword evidence="2" id="KW-0732">Signal</keyword>
<organism evidence="4">
    <name type="scientific">Xenopsylla cheopis</name>
    <name type="common">Oriental rat flea</name>
    <name type="synonym">Pulex cheopis</name>
    <dbReference type="NCBI Taxonomy" id="163159"/>
    <lineage>
        <taxon>Eukaryota</taxon>
        <taxon>Metazoa</taxon>
        <taxon>Ecdysozoa</taxon>
        <taxon>Arthropoda</taxon>
        <taxon>Hexapoda</taxon>
        <taxon>Insecta</taxon>
        <taxon>Pterygota</taxon>
        <taxon>Neoptera</taxon>
        <taxon>Endopterygota</taxon>
        <taxon>Siphonaptera</taxon>
        <taxon>Pulicidae</taxon>
        <taxon>Xenopsyllinae</taxon>
        <taxon>Xenopsylla</taxon>
    </lineage>
</organism>
<name>A0A6M2DUU9_XENCH</name>
<dbReference type="EMBL" id="GIIL01006400">
    <property type="protein sequence ID" value="NOV50126.1"/>
    <property type="molecule type" value="Transcribed_RNA"/>
</dbReference>
<dbReference type="Pfam" id="PF11938">
    <property type="entry name" value="DUF3456"/>
    <property type="match status" value="1"/>
</dbReference>
<dbReference type="InterPro" id="IPR042415">
    <property type="entry name" value="CNPY"/>
</dbReference>
<feature type="domain" description="DUF3456" evidence="3">
    <location>
        <begin position="27"/>
        <end position="172"/>
    </location>
</feature>
<reference evidence="4" key="1">
    <citation type="submission" date="2020-03" db="EMBL/GenBank/DDBJ databases">
        <title>Transcriptomic Profiling of the Digestive Tract of the Rat Flea, Xenopsylla cheopis, Following Blood Feeding and Infection with Yersinia pestis.</title>
        <authorList>
            <person name="Bland D.M."/>
            <person name="Martens C.A."/>
            <person name="Virtaneva K."/>
            <person name="Kanakabandi K."/>
            <person name="Long D."/>
            <person name="Rosenke R."/>
            <person name="Saturday G.A."/>
            <person name="Hoyt F.H."/>
            <person name="Bruno D.P."/>
            <person name="Ribeiro J.M.C."/>
            <person name="Hinnebusch J."/>
        </authorList>
    </citation>
    <scope>NUCLEOTIDE SEQUENCE</scope>
</reference>
<proteinExistence type="inferred from homology"/>